<feature type="domain" description="RDRP C-terminal head" evidence="10">
    <location>
        <begin position="991"/>
        <end position="1124"/>
    </location>
</feature>
<dbReference type="SUPFAM" id="SSF54928">
    <property type="entry name" value="RNA-binding domain, RBD"/>
    <property type="match status" value="1"/>
</dbReference>
<keyword evidence="2 8" id="KW-0696">RNA-directed RNA polymerase</keyword>
<evidence type="ECO:0000256" key="2">
    <source>
        <dbReference type="ARBA" id="ARBA00022484"/>
    </source>
</evidence>
<dbReference type="EC" id="2.7.7.48" evidence="8"/>
<dbReference type="GO" id="GO:0031380">
    <property type="term" value="C:nuclear RNA-directed RNA polymerase complex"/>
    <property type="evidence" value="ECO:0007669"/>
    <property type="project" value="TreeGrafter"/>
</dbReference>
<dbReference type="Pfam" id="PF26253">
    <property type="entry name" value="RdRP_head"/>
    <property type="match status" value="1"/>
</dbReference>
<evidence type="ECO:0000256" key="5">
    <source>
        <dbReference type="ARBA" id="ARBA00022884"/>
    </source>
</evidence>
<sequence>MTKTTVAAAMAAAKALEAEETSLAAAIATCSMAREAAAKPIYTAVLNNFDYKCTSKEIVSFCKAHDVRDIVRCEIKSSTFKKRPTKRAIVSLTSRAGIEQLLELHNISWRGRPLYVKESKDAKLQALVQDKLTKRMSASALHILPARDVAHTVPPRFTATQGVTFIANGRSSYAFAIEFNYKHRIEFKASAIVACYVGTNAEERSIMSLELRQPPLCYKAKADAYDDYDFDLYDLVEILRTPSIRTRSTSTLWEREESPAATDISWVRTTDISATKAFGYCLCYQLTLPGTPVPDLCALLRDFGIENVYRDQTLQPLLQPAPPAAVPATDWSGGFDHLFKSLPFATRYAVHVLLSQHVIVLTHTAQVERLVAALRHTRVSPAAIMRFAHWPRRRRAAGWLDLLSLIQSRPEPERPDPPGALRVRRVLVTPLRIVAEVPDIDVSNRVLRTYKKHLDRFVRVSFVDEAFGTVHQAKNDGDIAARLREIVHNGFYLAGELFIFLGYSNAQLRSQSCWFYCPSQYDRPVPTVNEIYASLGNFREIPTAGKRGARLGQAFSGTTSAVTVPASHTIALPDVERNGFCFSDGVGTIAPALAESVAAALKLSEVPSAFQIRYAGCKGVVTVDPTLPPNALLGLRPSMRKFESTHEGLEICTPAVRLSCYLNRQMITVFCARGIPDAAFLTLYETMMADLDACLDNAAAARLLVAQHDPASPVAKMLDAGVSLDDRHVFEWIAMLPGCSHRQSKARILVPQAVVLIGVLDETGTLPAGSVFFQSRDAPPFGTAVAVGRNPCLHPGDIQRFLLTDVPDLHHLFDVLVFSALGDRPAPDMLAGGDLDGDIYFCIWDQSLVPTTYYAPMVAPPAAKPPQATSTSMDVVGKFFLDYLMNDNLGQIANTHVVLCDLSPKGACDPTALLFAQAHAVAVDYAKSGVPASVPRYRGVSNYPDFMEKTDWESYESPRVLGQIYRRSKSARLSQIERRLLVDDVNPAVLVPGYEAYYDEARDNFMDYSWALYDIALRFEVKTEIELISGHIGAMSRKLMHTHGSRFSDDALERIRLAVRRVQKEYTAVFWSEFDEDTEPTDVEVLQKAAAWYVAAYTFTWSTGDAPYLSFAWLALEPMCHLFRQATAP</sequence>
<dbReference type="GO" id="GO:0030422">
    <property type="term" value="P:siRNA processing"/>
    <property type="evidence" value="ECO:0007669"/>
    <property type="project" value="TreeGrafter"/>
</dbReference>
<comment type="caution">
    <text evidence="11">The sequence shown here is derived from an EMBL/GenBank/DDBJ whole genome shotgun (WGS) entry which is preliminary data.</text>
</comment>
<evidence type="ECO:0000256" key="7">
    <source>
        <dbReference type="ARBA" id="ARBA00048744"/>
    </source>
</evidence>
<evidence type="ECO:0000313" key="12">
    <source>
        <dbReference type="Proteomes" id="UP000243579"/>
    </source>
</evidence>
<evidence type="ECO:0000256" key="6">
    <source>
        <dbReference type="ARBA" id="ARBA00023158"/>
    </source>
</evidence>
<dbReference type="Gene3D" id="3.30.70.330">
    <property type="match status" value="1"/>
</dbReference>
<feature type="domain" description="RDRP core" evidence="9">
    <location>
        <begin position="428"/>
        <end position="967"/>
    </location>
</feature>
<dbReference type="Proteomes" id="UP000243579">
    <property type="component" value="Unassembled WGS sequence"/>
</dbReference>
<evidence type="ECO:0000259" key="10">
    <source>
        <dbReference type="Pfam" id="PF26253"/>
    </source>
</evidence>
<dbReference type="InterPro" id="IPR057596">
    <property type="entry name" value="RDRP_core"/>
</dbReference>
<dbReference type="OrthoDB" id="97541at2759"/>
<dbReference type="InterPro" id="IPR012677">
    <property type="entry name" value="Nucleotide-bd_a/b_plait_sf"/>
</dbReference>
<keyword evidence="6" id="KW-0943">RNA-mediated gene silencing</keyword>
<name>A0A1V9Z9A2_ACHHY</name>
<protein>
    <recommendedName>
        <fullName evidence="8">RNA-dependent RNA polymerase</fullName>
        <ecNumber evidence="8">2.7.7.48</ecNumber>
    </recommendedName>
</protein>
<proteinExistence type="inferred from homology"/>
<evidence type="ECO:0000256" key="8">
    <source>
        <dbReference type="RuleBase" id="RU363098"/>
    </source>
</evidence>
<organism evidence="11 12">
    <name type="scientific">Achlya hypogyna</name>
    <name type="common">Oomycete</name>
    <name type="synonym">Protoachlya hypogyna</name>
    <dbReference type="NCBI Taxonomy" id="1202772"/>
    <lineage>
        <taxon>Eukaryota</taxon>
        <taxon>Sar</taxon>
        <taxon>Stramenopiles</taxon>
        <taxon>Oomycota</taxon>
        <taxon>Saprolegniomycetes</taxon>
        <taxon>Saprolegniales</taxon>
        <taxon>Achlyaceae</taxon>
        <taxon>Achlya</taxon>
    </lineage>
</organism>
<dbReference type="GO" id="GO:0003723">
    <property type="term" value="F:RNA binding"/>
    <property type="evidence" value="ECO:0007669"/>
    <property type="project" value="UniProtKB-KW"/>
</dbReference>
<comment type="similarity">
    <text evidence="1 8">Belongs to the RdRP family.</text>
</comment>
<accession>A0A1V9Z9A2</accession>
<dbReference type="AlphaFoldDB" id="A0A1V9Z9A2"/>
<dbReference type="InterPro" id="IPR035979">
    <property type="entry name" value="RBD_domain_sf"/>
</dbReference>
<dbReference type="EMBL" id="JNBR01000358">
    <property type="protein sequence ID" value="OQR94586.1"/>
    <property type="molecule type" value="Genomic_DNA"/>
</dbReference>
<evidence type="ECO:0000259" key="9">
    <source>
        <dbReference type="Pfam" id="PF05183"/>
    </source>
</evidence>
<dbReference type="InterPro" id="IPR058752">
    <property type="entry name" value="RDRP_C_head"/>
</dbReference>
<dbReference type="PANTHER" id="PTHR23079">
    <property type="entry name" value="RNA-DEPENDENT RNA POLYMERASE"/>
    <property type="match status" value="1"/>
</dbReference>
<dbReference type="InterPro" id="IPR007855">
    <property type="entry name" value="RDRP"/>
</dbReference>
<comment type="catalytic activity">
    <reaction evidence="7 8">
        <text>RNA(n) + a ribonucleoside 5'-triphosphate = RNA(n+1) + diphosphate</text>
        <dbReference type="Rhea" id="RHEA:21248"/>
        <dbReference type="Rhea" id="RHEA-COMP:14527"/>
        <dbReference type="Rhea" id="RHEA-COMP:17342"/>
        <dbReference type="ChEBI" id="CHEBI:33019"/>
        <dbReference type="ChEBI" id="CHEBI:61557"/>
        <dbReference type="ChEBI" id="CHEBI:140395"/>
        <dbReference type="EC" id="2.7.7.48"/>
    </reaction>
</comment>
<evidence type="ECO:0000256" key="4">
    <source>
        <dbReference type="ARBA" id="ARBA00022695"/>
    </source>
</evidence>
<dbReference type="STRING" id="1202772.A0A1V9Z9A2"/>
<keyword evidence="4 8" id="KW-0548">Nucleotidyltransferase</keyword>
<evidence type="ECO:0000313" key="11">
    <source>
        <dbReference type="EMBL" id="OQR94586.1"/>
    </source>
</evidence>
<keyword evidence="5 8" id="KW-0694">RNA-binding</keyword>
<evidence type="ECO:0000256" key="3">
    <source>
        <dbReference type="ARBA" id="ARBA00022679"/>
    </source>
</evidence>
<reference evidence="11 12" key="1">
    <citation type="journal article" date="2014" name="Genome Biol. Evol.">
        <title>The secreted proteins of Achlya hypogyna and Thraustotheca clavata identify the ancestral oomycete secretome and reveal gene acquisitions by horizontal gene transfer.</title>
        <authorList>
            <person name="Misner I."/>
            <person name="Blouin N."/>
            <person name="Leonard G."/>
            <person name="Richards T.A."/>
            <person name="Lane C.E."/>
        </authorList>
    </citation>
    <scope>NUCLEOTIDE SEQUENCE [LARGE SCALE GENOMIC DNA]</scope>
    <source>
        <strain evidence="11 12">ATCC 48635</strain>
    </source>
</reference>
<keyword evidence="3 8" id="KW-0808">Transferase</keyword>
<dbReference type="PANTHER" id="PTHR23079:SF55">
    <property type="entry name" value="RNA-DIRECTED RNA POLYMERASE"/>
    <property type="match status" value="1"/>
</dbReference>
<evidence type="ECO:0000256" key="1">
    <source>
        <dbReference type="ARBA" id="ARBA00005762"/>
    </source>
</evidence>
<dbReference type="GO" id="GO:0003968">
    <property type="term" value="F:RNA-directed RNA polymerase activity"/>
    <property type="evidence" value="ECO:0007669"/>
    <property type="project" value="UniProtKB-KW"/>
</dbReference>
<dbReference type="Pfam" id="PF05183">
    <property type="entry name" value="RdRP"/>
    <property type="match status" value="1"/>
</dbReference>
<keyword evidence="12" id="KW-1185">Reference proteome</keyword>
<gene>
    <name evidence="11" type="ORF">ACHHYP_01113</name>
</gene>